<feature type="region of interest" description="Disordered" evidence="2">
    <location>
        <begin position="93"/>
        <end position="115"/>
    </location>
</feature>
<keyword evidence="1" id="KW-0479">Metal-binding</keyword>
<accession>A0ABD2RKQ5</accession>
<dbReference type="PROSITE" id="PS50158">
    <property type="entry name" value="ZF_CCHC"/>
    <property type="match status" value="1"/>
</dbReference>
<dbReference type="AlphaFoldDB" id="A0ABD2RKQ5"/>
<evidence type="ECO:0000313" key="5">
    <source>
        <dbReference type="Proteomes" id="UP001627284"/>
    </source>
</evidence>
<keyword evidence="5" id="KW-1185">Reference proteome</keyword>
<feature type="domain" description="CCHC-type" evidence="3">
    <location>
        <begin position="79"/>
        <end position="93"/>
    </location>
</feature>
<keyword evidence="1" id="KW-0863">Zinc-finger</keyword>
<keyword evidence="1" id="KW-0862">Zinc</keyword>
<feature type="compositionally biased region" description="Basic and acidic residues" evidence="2">
    <location>
        <begin position="12"/>
        <end position="29"/>
    </location>
</feature>
<evidence type="ECO:0000256" key="1">
    <source>
        <dbReference type="PROSITE-ProRule" id="PRU00047"/>
    </source>
</evidence>
<dbReference type="SMART" id="SM00343">
    <property type="entry name" value="ZnF_C2HC"/>
    <property type="match status" value="1"/>
</dbReference>
<dbReference type="Pfam" id="PF00098">
    <property type="entry name" value="zf-CCHC"/>
    <property type="match status" value="1"/>
</dbReference>
<evidence type="ECO:0000256" key="2">
    <source>
        <dbReference type="SAM" id="MobiDB-lite"/>
    </source>
</evidence>
<comment type="caution">
    <text evidence="4">The sequence shown here is derived from an EMBL/GenBank/DDBJ whole genome shotgun (WGS) entry which is preliminary data.</text>
</comment>
<feature type="compositionally biased region" description="Basic and acidic residues" evidence="2">
    <location>
        <begin position="103"/>
        <end position="115"/>
    </location>
</feature>
<evidence type="ECO:0000259" key="3">
    <source>
        <dbReference type="PROSITE" id="PS50158"/>
    </source>
</evidence>
<name>A0ABD2RKQ5_9SOLN</name>
<feature type="region of interest" description="Disordered" evidence="2">
    <location>
        <begin position="9"/>
        <end position="29"/>
    </location>
</feature>
<dbReference type="Proteomes" id="UP001627284">
    <property type="component" value="Unassembled WGS sequence"/>
</dbReference>
<dbReference type="InterPro" id="IPR036875">
    <property type="entry name" value="Znf_CCHC_sf"/>
</dbReference>
<dbReference type="EMBL" id="JBJKTR010000019">
    <property type="protein sequence ID" value="KAL3331992.1"/>
    <property type="molecule type" value="Genomic_DNA"/>
</dbReference>
<evidence type="ECO:0000313" key="4">
    <source>
        <dbReference type="EMBL" id="KAL3331992.1"/>
    </source>
</evidence>
<reference evidence="4 5" key="1">
    <citation type="submission" date="2024-05" db="EMBL/GenBank/DDBJ databases">
        <title>De novo assembly of an allotetraploid wild potato.</title>
        <authorList>
            <person name="Hosaka A.J."/>
        </authorList>
    </citation>
    <scope>NUCLEOTIDE SEQUENCE [LARGE SCALE GENOMIC DNA]</scope>
    <source>
        <tissue evidence="4">Young leaves</tissue>
    </source>
</reference>
<protein>
    <recommendedName>
        <fullName evidence="3">CCHC-type domain-containing protein</fullName>
    </recommendedName>
</protein>
<dbReference type="InterPro" id="IPR001878">
    <property type="entry name" value="Znf_CCHC"/>
</dbReference>
<gene>
    <name evidence="4" type="ORF">AABB24_032555</name>
</gene>
<dbReference type="Gene3D" id="4.10.60.10">
    <property type="entry name" value="Zinc finger, CCHC-type"/>
    <property type="match status" value="1"/>
</dbReference>
<dbReference type="SUPFAM" id="SSF57756">
    <property type="entry name" value="Retrovirus zinc finger-like domains"/>
    <property type="match status" value="1"/>
</dbReference>
<organism evidence="4 5">
    <name type="scientific">Solanum stoloniferum</name>
    <dbReference type="NCBI Taxonomy" id="62892"/>
    <lineage>
        <taxon>Eukaryota</taxon>
        <taxon>Viridiplantae</taxon>
        <taxon>Streptophyta</taxon>
        <taxon>Embryophyta</taxon>
        <taxon>Tracheophyta</taxon>
        <taxon>Spermatophyta</taxon>
        <taxon>Magnoliopsida</taxon>
        <taxon>eudicotyledons</taxon>
        <taxon>Gunneridae</taxon>
        <taxon>Pentapetalae</taxon>
        <taxon>asterids</taxon>
        <taxon>lamiids</taxon>
        <taxon>Solanales</taxon>
        <taxon>Solanaceae</taxon>
        <taxon>Solanoideae</taxon>
        <taxon>Solaneae</taxon>
        <taxon>Solanum</taxon>
    </lineage>
</organism>
<sequence length="133" mass="14919">MDAFIRSLQTHEMNRNQEASKKEVKKDKSLSLKVALGNTSDEEEDMAYITRRFQKIVRKHGGFRKGGISGRAAIANDLCQKCGKPGHFIRDCPMTKAENTRPGGDKDMRRDLIPDKKGRRAAADYVVKKALAV</sequence>
<dbReference type="GO" id="GO:0008270">
    <property type="term" value="F:zinc ion binding"/>
    <property type="evidence" value="ECO:0007669"/>
    <property type="project" value="UniProtKB-KW"/>
</dbReference>
<proteinExistence type="predicted"/>